<accession>A0A520MU59</accession>
<evidence type="ECO:0000256" key="2">
    <source>
        <dbReference type="ARBA" id="ARBA00023204"/>
    </source>
</evidence>
<dbReference type="GO" id="GO:0008725">
    <property type="term" value="F:DNA-3-methyladenine glycosylase activity"/>
    <property type="evidence" value="ECO:0007669"/>
    <property type="project" value="TreeGrafter"/>
</dbReference>
<dbReference type="EMBL" id="SHBG01000016">
    <property type="protein sequence ID" value="RZO24716.1"/>
    <property type="molecule type" value="Genomic_DNA"/>
</dbReference>
<dbReference type="GO" id="GO:0043916">
    <property type="term" value="F:DNA-7-methylguanine glycosylase activity"/>
    <property type="evidence" value="ECO:0007669"/>
    <property type="project" value="TreeGrafter"/>
</dbReference>
<dbReference type="GO" id="GO:0032131">
    <property type="term" value="F:alkylated DNA binding"/>
    <property type="evidence" value="ECO:0007669"/>
    <property type="project" value="TreeGrafter"/>
</dbReference>
<sequence>MESKKAFEFLYKKSLDKGFDNLAKHIKKVGLLKITVSNKDFVSHLAKIIVGQQLSVQSAAAIWKRTKIILKKNKYKKINTNLNMSFKKAGLSRQKIEYLNGIIFNKDLQDISKKELKKMSPEEYYDFLIKIKGIGPWSIEMSRIFFVGDPDVFSILDLGLKNAHLKMFTIDSYNESFYRDFSPYRSYMCLYMWRVLEDENVTI</sequence>
<protein>
    <submittedName>
        <fullName evidence="3">DNA-3-methyladenine glycosylase 2 family protein</fullName>
    </submittedName>
</protein>
<reference evidence="3 4" key="1">
    <citation type="submission" date="2019-02" db="EMBL/GenBank/DDBJ databases">
        <title>Prokaryotic population dynamics and viral predation in marine succession experiment using metagenomics: the confinement effect.</title>
        <authorList>
            <person name="Haro-Moreno J.M."/>
            <person name="Rodriguez-Valera F."/>
            <person name="Lopez-Perez M."/>
        </authorList>
    </citation>
    <scope>NUCLEOTIDE SEQUENCE [LARGE SCALE GENOMIC DNA]</scope>
    <source>
        <strain evidence="3">MED-G161</strain>
    </source>
</reference>
<dbReference type="AlphaFoldDB" id="A0A520MU59"/>
<dbReference type="GO" id="GO:0006307">
    <property type="term" value="P:DNA alkylation repair"/>
    <property type="evidence" value="ECO:0007669"/>
    <property type="project" value="TreeGrafter"/>
</dbReference>
<name>A0A520MU59_9GAMM</name>
<evidence type="ECO:0000256" key="1">
    <source>
        <dbReference type="ARBA" id="ARBA00022763"/>
    </source>
</evidence>
<dbReference type="SUPFAM" id="SSF48150">
    <property type="entry name" value="DNA-glycosylase"/>
    <property type="match status" value="1"/>
</dbReference>
<dbReference type="PANTHER" id="PTHR43003">
    <property type="entry name" value="DNA-3-METHYLADENINE GLYCOSYLASE"/>
    <property type="match status" value="1"/>
</dbReference>
<keyword evidence="1" id="KW-0227">DNA damage</keyword>
<dbReference type="PANTHER" id="PTHR43003:SF5">
    <property type="entry name" value="DNA-3-METHYLADENINE GLYCOSYLASE"/>
    <property type="match status" value="1"/>
</dbReference>
<proteinExistence type="predicted"/>
<dbReference type="InterPro" id="IPR011257">
    <property type="entry name" value="DNA_glycosylase"/>
</dbReference>
<dbReference type="Gene3D" id="1.10.1670.40">
    <property type="match status" value="1"/>
</dbReference>
<dbReference type="InterPro" id="IPR051912">
    <property type="entry name" value="Alkylbase_DNA_Glycosylase/TA"/>
</dbReference>
<organism evidence="3 4">
    <name type="scientific">SAR86 cluster bacterium</name>
    <dbReference type="NCBI Taxonomy" id="2030880"/>
    <lineage>
        <taxon>Bacteria</taxon>
        <taxon>Pseudomonadati</taxon>
        <taxon>Pseudomonadota</taxon>
        <taxon>Gammaproteobacteria</taxon>
        <taxon>SAR86 cluster</taxon>
    </lineage>
</organism>
<dbReference type="GO" id="GO:0006285">
    <property type="term" value="P:base-excision repair, AP site formation"/>
    <property type="evidence" value="ECO:0007669"/>
    <property type="project" value="TreeGrafter"/>
</dbReference>
<evidence type="ECO:0000313" key="4">
    <source>
        <dbReference type="Proteomes" id="UP000315498"/>
    </source>
</evidence>
<dbReference type="Gene3D" id="1.10.340.30">
    <property type="entry name" value="Hypothetical protein, domain 2"/>
    <property type="match status" value="1"/>
</dbReference>
<dbReference type="Proteomes" id="UP000315498">
    <property type="component" value="Unassembled WGS sequence"/>
</dbReference>
<comment type="caution">
    <text evidence="3">The sequence shown here is derived from an EMBL/GenBank/DDBJ whole genome shotgun (WGS) entry which is preliminary data.</text>
</comment>
<dbReference type="GO" id="GO:0032993">
    <property type="term" value="C:protein-DNA complex"/>
    <property type="evidence" value="ECO:0007669"/>
    <property type="project" value="TreeGrafter"/>
</dbReference>
<gene>
    <name evidence="3" type="ORF">EVA94_02320</name>
</gene>
<keyword evidence="2" id="KW-0234">DNA repair</keyword>
<evidence type="ECO:0000313" key="3">
    <source>
        <dbReference type="EMBL" id="RZO24716.1"/>
    </source>
</evidence>